<dbReference type="SUPFAM" id="SSF50952">
    <property type="entry name" value="Soluble quinoprotein glucose dehydrogenase"/>
    <property type="match status" value="1"/>
</dbReference>
<dbReference type="Gene3D" id="2.120.10.30">
    <property type="entry name" value="TolB, C-terminal domain"/>
    <property type="match status" value="1"/>
</dbReference>
<name>A0ABS5ANK8_9PSEU</name>
<dbReference type="InterPro" id="IPR013320">
    <property type="entry name" value="ConA-like_dom_sf"/>
</dbReference>
<dbReference type="InterPro" id="IPR006558">
    <property type="entry name" value="LamG-like"/>
</dbReference>
<accession>A0ABS5ANK8</accession>
<dbReference type="InterPro" id="IPR011041">
    <property type="entry name" value="Quinoprot_gluc/sorb_DH_b-prop"/>
</dbReference>
<feature type="chain" id="PRO_5047368949" evidence="4">
    <location>
        <begin position="27"/>
        <end position="943"/>
    </location>
</feature>
<sequence length="943" mass="98220">MSLLRLVLVVVLALTGLTALPSPAGAAPPGFTDTVALGGLHAPTAVRFAADGRVFVAEKAGIVKVFDGLADPTPTVFADLRTQVHDYWDRGLLGLALHPRFPAVPHVYVAYTYDALPGGTAPAWGDTCPDPPGATVDGCVVQGRVSRLVVSGQVAGPEQIVLTGWCQQFPSHTVGALAFGPDGSLYVSAGDGASFNYADYGQTKNPCADPPGPTLTPPTAQGGAVRAQSVRRPAGQPRTMSGSVIRINPDTGEAMPGGPFAGSPDANARRITAYGLRNPFRFTVRPGSGELWVADVGWSTWEEINRIPGPADAVAENFGWPCFEGGARQAGYESIGLDSCRTLPATEHRAPHYAYRHDASVVPGDGCPTGSSSVTGLAFESGSAYPAEYRGALFFADSSRGCVWAMLAGTDGQPDPARIVTMATGVQIPVQLTSGPGGDIFYLALGAGQLRRIGYPAGNRAPTARATATPASGPVPLAVQFDGTASTDPDADALSYAWDLDGDGAYDDSVQPRPTWTYGQVGQYRAGLRVTDPGGLSGTTALTVTAGQPPPQDPVPVITSPAGTLTWQVGQRITFSGTATDPQEGQLPPSALSWRLLLHHCPSNCHNHPVQNWSGTASGEFAAPDHEYPSYLELVLTARDATGREASTSVRLNPRTVELTFTSDPPGLRLTTFGQTQTTPFTRTVIVGSANSVSAPSPQSVAGTSFGFTRWSDGGAATHVITAPATAATYTAAYRATGLLAEYGFDAGSGTTAADDSGNGRTGTLNGPQWTTGRHGGALRFDGVDDWVTVPNHTSLSPPRFTLSAWVRPSTTSTQWRTVALRETTRGLTYGLYASSPSRGPGAVVRVGTAESDTAGATALPADQWSYLSATHDGTALRLYVNGAQVATRAAPGTVTTSDGVLRIGGNAVWGNEFFAGLIDELRLYDRALTQAELAADMARPVN</sequence>
<dbReference type="PANTHER" id="PTHR19328:SF13">
    <property type="entry name" value="HIPL1 PROTEIN"/>
    <property type="match status" value="1"/>
</dbReference>
<dbReference type="Gene3D" id="2.60.120.200">
    <property type="match status" value="1"/>
</dbReference>
<comment type="caution">
    <text evidence="6">The sequence shown here is derived from an EMBL/GenBank/DDBJ whole genome shotgun (WGS) entry which is preliminary data.</text>
</comment>
<dbReference type="Pfam" id="PF18911">
    <property type="entry name" value="PKD_4"/>
    <property type="match status" value="1"/>
</dbReference>
<dbReference type="CDD" id="cd00146">
    <property type="entry name" value="PKD"/>
    <property type="match status" value="1"/>
</dbReference>
<gene>
    <name evidence="6" type="ORF">JOF53_007046</name>
</gene>
<dbReference type="InterPro" id="IPR000601">
    <property type="entry name" value="PKD_dom"/>
</dbReference>
<dbReference type="PANTHER" id="PTHR19328">
    <property type="entry name" value="HEDGEHOG-INTERACTING PROTEIN"/>
    <property type="match status" value="1"/>
</dbReference>
<dbReference type="PROSITE" id="PS50093">
    <property type="entry name" value="PKD"/>
    <property type="match status" value="1"/>
</dbReference>
<feature type="compositionally biased region" description="Polar residues" evidence="3">
    <location>
        <begin position="762"/>
        <end position="772"/>
    </location>
</feature>
<keyword evidence="1 4" id="KW-0732">Signal</keyword>
<evidence type="ECO:0000256" key="2">
    <source>
        <dbReference type="ARBA" id="ARBA00023157"/>
    </source>
</evidence>
<evidence type="ECO:0000259" key="5">
    <source>
        <dbReference type="PROSITE" id="PS50093"/>
    </source>
</evidence>
<evidence type="ECO:0000313" key="7">
    <source>
        <dbReference type="Proteomes" id="UP001519363"/>
    </source>
</evidence>
<dbReference type="Proteomes" id="UP001519363">
    <property type="component" value="Unassembled WGS sequence"/>
</dbReference>
<dbReference type="InterPro" id="IPR013783">
    <property type="entry name" value="Ig-like_fold"/>
</dbReference>
<evidence type="ECO:0000256" key="4">
    <source>
        <dbReference type="SAM" id="SignalP"/>
    </source>
</evidence>
<dbReference type="SUPFAM" id="SSF49899">
    <property type="entry name" value="Concanavalin A-like lectins/glucanases"/>
    <property type="match status" value="1"/>
</dbReference>
<dbReference type="InterPro" id="IPR011042">
    <property type="entry name" value="6-blade_b-propeller_TolB-like"/>
</dbReference>
<evidence type="ECO:0000256" key="3">
    <source>
        <dbReference type="SAM" id="MobiDB-lite"/>
    </source>
</evidence>
<dbReference type="RefSeq" id="WP_209707530.1">
    <property type="nucleotide sequence ID" value="NZ_JAGIOO010000001.1"/>
</dbReference>
<evidence type="ECO:0000256" key="1">
    <source>
        <dbReference type="ARBA" id="ARBA00022729"/>
    </source>
</evidence>
<feature type="domain" description="PKD" evidence="5">
    <location>
        <begin position="462"/>
        <end position="546"/>
    </location>
</feature>
<feature type="region of interest" description="Disordered" evidence="3">
    <location>
        <begin position="207"/>
        <end position="264"/>
    </location>
</feature>
<dbReference type="SUPFAM" id="SSF49299">
    <property type="entry name" value="PKD domain"/>
    <property type="match status" value="1"/>
</dbReference>
<feature type="region of interest" description="Disordered" evidence="3">
    <location>
        <begin position="754"/>
        <end position="774"/>
    </location>
</feature>
<dbReference type="InterPro" id="IPR012938">
    <property type="entry name" value="Glc/Sorbosone_DH"/>
</dbReference>
<dbReference type="Pfam" id="PF07995">
    <property type="entry name" value="GSDH"/>
    <property type="match status" value="2"/>
</dbReference>
<dbReference type="EMBL" id="JAGIOO010000001">
    <property type="protein sequence ID" value="MBP2478174.1"/>
    <property type="molecule type" value="Genomic_DNA"/>
</dbReference>
<proteinExistence type="predicted"/>
<keyword evidence="7" id="KW-1185">Reference proteome</keyword>
<protein>
    <submittedName>
        <fullName evidence="6">Glucose/arabinose dehydrogenase</fullName>
    </submittedName>
</protein>
<dbReference type="InterPro" id="IPR035986">
    <property type="entry name" value="PKD_dom_sf"/>
</dbReference>
<dbReference type="InterPro" id="IPR022409">
    <property type="entry name" value="PKD/Chitinase_dom"/>
</dbReference>
<dbReference type="Gene3D" id="2.60.40.10">
    <property type="entry name" value="Immunoglobulins"/>
    <property type="match status" value="1"/>
</dbReference>
<reference evidence="6 7" key="1">
    <citation type="submission" date="2021-03" db="EMBL/GenBank/DDBJ databases">
        <title>Sequencing the genomes of 1000 actinobacteria strains.</title>
        <authorList>
            <person name="Klenk H.-P."/>
        </authorList>
    </citation>
    <scope>NUCLEOTIDE SEQUENCE [LARGE SCALE GENOMIC DNA]</scope>
    <source>
        <strain evidence="6 7">DSM 44580</strain>
    </source>
</reference>
<dbReference type="SMART" id="SM00560">
    <property type="entry name" value="LamGL"/>
    <property type="match status" value="1"/>
</dbReference>
<organism evidence="6 7">
    <name type="scientific">Crossiella equi</name>
    <dbReference type="NCBI Taxonomy" id="130796"/>
    <lineage>
        <taxon>Bacteria</taxon>
        <taxon>Bacillati</taxon>
        <taxon>Actinomycetota</taxon>
        <taxon>Actinomycetes</taxon>
        <taxon>Pseudonocardiales</taxon>
        <taxon>Pseudonocardiaceae</taxon>
        <taxon>Crossiella</taxon>
    </lineage>
</organism>
<dbReference type="Pfam" id="PF13385">
    <property type="entry name" value="Laminin_G_3"/>
    <property type="match status" value="1"/>
</dbReference>
<feature type="signal peptide" evidence="4">
    <location>
        <begin position="1"/>
        <end position="26"/>
    </location>
</feature>
<keyword evidence="2" id="KW-1015">Disulfide bond</keyword>
<dbReference type="SMART" id="SM00089">
    <property type="entry name" value="PKD"/>
    <property type="match status" value="1"/>
</dbReference>
<evidence type="ECO:0000313" key="6">
    <source>
        <dbReference type="EMBL" id="MBP2478174.1"/>
    </source>
</evidence>